<evidence type="ECO:0000313" key="2">
    <source>
        <dbReference type="Proteomes" id="UP001054945"/>
    </source>
</evidence>
<organism evidence="1 2">
    <name type="scientific">Caerostris extrusa</name>
    <name type="common">Bark spider</name>
    <name type="synonym">Caerostris bankana</name>
    <dbReference type="NCBI Taxonomy" id="172846"/>
    <lineage>
        <taxon>Eukaryota</taxon>
        <taxon>Metazoa</taxon>
        <taxon>Ecdysozoa</taxon>
        <taxon>Arthropoda</taxon>
        <taxon>Chelicerata</taxon>
        <taxon>Arachnida</taxon>
        <taxon>Araneae</taxon>
        <taxon>Araneomorphae</taxon>
        <taxon>Entelegynae</taxon>
        <taxon>Araneoidea</taxon>
        <taxon>Araneidae</taxon>
        <taxon>Caerostris</taxon>
    </lineage>
</organism>
<dbReference type="AlphaFoldDB" id="A0AAV4P727"/>
<dbReference type="Proteomes" id="UP001054945">
    <property type="component" value="Unassembled WGS sequence"/>
</dbReference>
<keyword evidence="2" id="KW-1185">Reference proteome</keyword>
<dbReference type="EMBL" id="BPLR01004128">
    <property type="protein sequence ID" value="GIX92449.1"/>
    <property type="molecule type" value="Genomic_DNA"/>
</dbReference>
<proteinExistence type="predicted"/>
<name>A0AAV4P727_CAEEX</name>
<gene>
    <name evidence="1" type="ORF">CEXT_535001</name>
</gene>
<reference evidence="1 2" key="1">
    <citation type="submission" date="2021-06" db="EMBL/GenBank/DDBJ databases">
        <title>Caerostris extrusa draft genome.</title>
        <authorList>
            <person name="Kono N."/>
            <person name="Arakawa K."/>
        </authorList>
    </citation>
    <scope>NUCLEOTIDE SEQUENCE [LARGE SCALE GENOMIC DNA]</scope>
</reference>
<comment type="caution">
    <text evidence="1">The sequence shown here is derived from an EMBL/GenBank/DDBJ whole genome shotgun (WGS) entry which is preliminary data.</text>
</comment>
<sequence length="73" mass="8421">MQASKPKNVQPRKSHECSQVVKVRRICPKLKMDKLERLKKLYYDPKEPGSFGGVKRLSEASGLKKSHVRKFLP</sequence>
<accession>A0AAV4P727</accession>
<evidence type="ECO:0000313" key="1">
    <source>
        <dbReference type="EMBL" id="GIX92449.1"/>
    </source>
</evidence>
<protein>
    <submittedName>
        <fullName evidence="1">Uncharacterized protein</fullName>
    </submittedName>
</protein>